<dbReference type="PANTHER" id="PTHR30509">
    <property type="entry name" value="P-HYDROXYBENZOIC ACID EFFLUX PUMP SUBUNIT-RELATED"/>
    <property type="match status" value="1"/>
</dbReference>
<dbReference type="GO" id="GO:0005886">
    <property type="term" value="C:plasma membrane"/>
    <property type="evidence" value="ECO:0007669"/>
    <property type="project" value="UniProtKB-SubCell"/>
</dbReference>
<evidence type="ECO:0000313" key="8">
    <source>
        <dbReference type="EMBL" id="GHC09137.1"/>
    </source>
</evidence>
<evidence type="ECO:0008006" key="10">
    <source>
        <dbReference type="Google" id="ProtNLM"/>
    </source>
</evidence>
<sequence>MLTANQLRLLTSFKTALAVVIALGIAMKLNWQRPYWTGITVFITFLPYVGAAFEKSVLRVLGTVIAGLTAYAFTDWFEQDQVMMSIALFLFLVFAGYGAIGKTYPYFFLIGGITICIIMGQTVVNPGEIWDLVLYRTLEIALGVVVALIVNNLLFPQRASDALRYKVADALKECRSLLEIAIAHYQNGAPIPDDLEDRERALAARFPALMTLLQSALRDSSRLLHHQHAAEETIRETRQSFVAVVTSLRASGSDAPREFQKELGSELQDFIDAFLSDFSQLIDDLSANQPPRKLQASHEAREILERKVQALRHELITFKYPVEDTTNFFSFIGDLDSLRQSLIRLAQSDRIIFCDAEAEKLPDRIRLKPDLWRLDIKRLQHGIKVGIACLIALYAYLWLQWPSGVTAFLTCAIVMQVSITASNQKSMLRLGGCLLGGLFGAFTLAFVEPNFSTYYGYAIPLFGIFFLFSWINNGPLKYSYAGFQAQIAFLLMTSISAQQSVDLEAGFDRFFGILLGVFIAALVQRLIWPVLPEREFRRELGSFFQRASYFMRKQDRRIVREQTEPANRAQEIDLASIEYLPAKTLDWLGQIGFRDSEIKDKNALTQTYLHVQAISFALRGMAQANARQLHLDVLAKLRSELTTLDHALADALERCHTAFKDNKGFTPNNSLHDAVLALEKRLAHLTRVERATRELTAEELGGFLSLVRRYHELTSLVSTTEKEIAALNFSVLQRSEFF</sequence>
<dbReference type="EMBL" id="BMXG01000020">
    <property type="protein sequence ID" value="GHC09137.1"/>
    <property type="molecule type" value="Genomic_DNA"/>
</dbReference>
<reference evidence="8" key="2">
    <citation type="submission" date="2020-09" db="EMBL/GenBank/DDBJ databases">
        <authorList>
            <person name="Sun Q."/>
            <person name="Kim S."/>
        </authorList>
    </citation>
    <scope>NUCLEOTIDE SEQUENCE</scope>
    <source>
        <strain evidence="8">KCTC 12870</strain>
    </source>
</reference>
<dbReference type="Pfam" id="PF04632">
    <property type="entry name" value="FUSC"/>
    <property type="match status" value="1"/>
</dbReference>
<dbReference type="Proteomes" id="UP000642829">
    <property type="component" value="Unassembled WGS sequence"/>
</dbReference>
<comment type="caution">
    <text evidence="8">The sequence shown here is derived from an EMBL/GenBank/DDBJ whole genome shotgun (WGS) entry which is preliminary data.</text>
</comment>
<evidence type="ECO:0000256" key="1">
    <source>
        <dbReference type="ARBA" id="ARBA00004651"/>
    </source>
</evidence>
<keyword evidence="2" id="KW-0813">Transport</keyword>
<keyword evidence="3" id="KW-1003">Cell membrane</keyword>
<organism evidence="8 9">
    <name type="scientific">Cerasicoccus arenae</name>
    <dbReference type="NCBI Taxonomy" id="424488"/>
    <lineage>
        <taxon>Bacteria</taxon>
        <taxon>Pseudomonadati</taxon>
        <taxon>Verrucomicrobiota</taxon>
        <taxon>Opitutia</taxon>
        <taxon>Puniceicoccales</taxon>
        <taxon>Cerasicoccaceae</taxon>
        <taxon>Cerasicoccus</taxon>
    </lineage>
</organism>
<reference evidence="8" key="1">
    <citation type="journal article" date="2014" name="Int. J. Syst. Evol. Microbiol.">
        <title>Complete genome sequence of Corynebacterium casei LMG S-19264T (=DSM 44701T), isolated from a smear-ripened cheese.</title>
        <authorList>
            <consortium name="US DOE Joint Genome Institute (JGI-PGF)"/>
            <person name="Walter F."/>
            <person name="Albersmeier A."/>
            <person name="Kalinowski J."/>
            <person name="Ruckert C."/>
        </authorList>
    </citation>
    <scope>NUCLEOTIDE SEQUENCE</scope>
    <source>
        <strain evidence="8">KCTC 12870</strain>
    </source>
</reference>
<feature type="transmembrane region" description="Helical" evidence="7">
    <location>
        <begin position="428"/>
        <end position="447"/>
    </location>
</feature>
<feature type="transmembrane region" description="Helical" evidence="7">
    <location>
        <begin position="107"/>
        <end position="127"/>
    </location>
</feature>
<keyword evidence="4 7" id="KW-0812">Transmembrane</keyword>
<keyword evidence="6 7" id="KW-0472">Membrane</keyword>
<protein>
    <recommendedName>
        <fullName evidence="10">FUSC family protein</fullName>
    </recommendedName>
</protein>
<evidence type="ECO:0000256" key="2">
    <source>
        <dbReference type="ARBA" id="ARBA00022448"/>
    </source>
</evidence>
<dbReference type="GO" id="GO:0022857">
    <property type="term" value="F:transmembrane transporter activity"/>
    <property type="evidence" value="ECO:0007669"/>
    <property type="project" value="InterPro"/>
</dbReference>
<gene>
    <name evidence="8" type="ORF">GCM10007047_28020</name>
</gene>
<accession>A0A8J3GF62</accession>
<feature type="transmembrane region" description="Helical" evidence="7">
    <location>
        <begin position="453"/>
        <end position="471"/>
    </location>
</feature>
<feature type="transmembrane region" description="Helical" evidence="7">
    <location>
        <begin position="35"/>
        <end position="53"/>
    </location>
</feature>
<proteinExistence type="predicted"/>
<evidence type="ECO:0000256" key="3">
    <source>
        <dbReference type="ARBA" id="ARBA00022475"/>
    </source>
</evidence>
<keyword evidence="5 7" id="KW-1133">Transmembrane helix</keyword>
<keyword evidence="9" id="KW-1185">Reference proteome</keyword>
<feature type="transmembrane region" description="Helical" evidence="7">
    <location>
        <begin position="382"/>
        <end position="399"/>
    </location>
</feature>
<feature type="transmembrane region" description="Helical" evidence="7">
    <location>
        <begin position="509"/>
        <end position="528"/>
    </location>
</feature>
<dbReference type="AlphaFoldDB" id="A0A8J3GF62"/>
<feature type="transmembrane region" description="Helical" evidence="7">
    <location>
        <begin position="60"/>
        <end position="77"/>
    </location>
</feature>
<evidence type="ECO:0000256" key="7">
    <source>
        <dbReference type="SAM" id="Phobius"/>
    </source>
</evidence>
<name>A0A8J3GF62_9BACT</name>
<evidence type="ECO:0000313" key="9">
    <source>
        <dbReference type="Proteomes" id="UP000642829"/>
    </source>
</evidence>
<feature type="transmembrane region" description="Helical" evidence="7">
    <location>
        <begin position="83"/>
        <end position="100"/>
    </location>
</feature>
<evidence type="ECO:0000256" key="5">
    <source>
        <dbReference type="ARBA" id="ARBA00022989"/>
    </source>
</evidence>
<feature type="transmembrane region" description="Helical" evidence="7">
    <location>
        <begin position="133"/>
        <end position="155"/>
    </location>
</feature>
<dbReference type="PANTHER" id="PTHR30509:SF9">
    <property type="entry name" value="MULTIDRUG RESISTANCE PROTEIN MDTO"/>
    <property type="match status" value="1"/>
</dbReference>
<dbReference type="RefSeq" id="WP_189516319.1">
    <property type="nucleotide sequence ID" value="NZ_BMXG01000020.1"/>
</dbReference>
<evidence type="ECO:0000256" key="4">
    <source>
        <dbReference type="ARBA" id="ARBA00022692"/>
    </source>
</evidence>
<feature type="transmembrane region" description="Helical" evidence="7">
    <location>
        <begin position="7"/>
        <end position="29"/>
    </location>
</feature>
<evidence type="ECO:0000256" key="6">
    <source>
        <dbReference type="ARBA" id="ARBA00023136"/>
    </source>
</evidence>
<feature type="transmembrane region" description="Helical" evidence="7">
    <location>
        <begin position="405"/>
        <end position="421"/>
    </location>
</feature>
<dbReference type="InterPro" id="IPR006726">
    <property type="entry name" value="PHBA_efflux_AaeB/fusaric-R"/>
</dbReference>
<comment type="subcellular location">
    <subcellularLocation>
        <location evidence="1">Cell membrane</location>
        <topology evidence="1">Multi-pass membrane protein</topology>
    </subcellularLocation>
</comment>